<evidence type="ECO:0000313" key="3">
    <source>
        <dbReference type="Proteomes" id="UP000428330"/>
    </source>
</evidence>
<name>A0A6I6IMJ0_9RHOB</name>
<keyword evidence="1" id="KW-0732">Signal</keyword>
<dbReference type="AlphaFoldDB" id="A0A6I6IMJ0"/>
<feature type="chain" id="PRO_5026228565" description="Outer membrane protein beta-barrel domain-containing protein" evidence="1">
    <location>
        <begin position="19"/>
        <end position="213"/>
    </location>
</feature>
<evidence type="ECO:0008006" key="4">
    <source>
        <dbReference type="Google" id="ProtNLM"/>
    </source>
</evidence>
<gene>
    <name evidence="2" type="ORF">EI983_05810</name>
</gene>
<evidence type="ECO:0000256" key="1">
    <source>
        <dbReference type="SAM" id="SignalP"/>
    </source>
</evidence>
<dbReference type="KEGG" id="rom:EI983_05810"/>
<feature type="signal peptide" evidence="1">
    <location>
        <begin position="1"/>
        <end position="18"/>
    </location>
</feature>
<accession>A0A6I6IMJ0</accession>
<dbReference type="RefSeq" id="WP_157706450.1">
    <property type="nucleotide sequence ID" value="NZ_CP034348.1"/>
</dbReference>
<dbReference type="Proteomes" id="UP000428330">
    <property type="component" value="Chromosome"/>
</dbReference>
<proteinExistence type="predicted"/>
<keyword evidence="3" id="KW-1185">Reference proteome</keyword>
<dbReference type="OrthoDB" id="7857490at2"/>
<dbReference type="EMBL" id="CP034348">
    <property type="protein sequence ID" value="QGX97815.1"/>
    <property type="molecule type" value="Genomic_DNA"/>
</dbReference>
<protein>
    <recommendedName>
        <fullName evidence="4">Outer membrane protein beta-barrel domain-containing protein</fullName>
    </recommendedName>
</protein>
<reference evidence="3" key="1">
    <citation type="submission" date="2018-12" db="EMBL/GenBank/DDBJ databases">
        <title>Complete genome sequence of Roseovarius sp. MME-070.</title>
        <authorList>
            <person name="Nam Y.-D."/>
            <person name="Kang J."/>
            <person name="Chung W.-H."/>
            <person name="Park Y.S."/>
        </authorList>
    </citation>
    <scope>NUCLEOTIDE SEQUENCE [LARGE SCALE GENOMIC DNA]</scope>
    <source>
        <strain evidence="3">MME-070</strain>
    </source>
</reference>
<organism evidence="2 3">
    <name type="scientific">Roseovarius faecimaris</name>
    <dbReference type="NCBI Taxonomy" id="2494550"/>
    <lineage>
        <taxon>Bacteria</taxon>
        <taxon>Pseudomonadati</taxon>
        <taxon>Pseudomonadota</taxon>
        <taxon>Alphaproteobacteria</taxon>
        <taxon>Rhodobacterales</taxon>
        <taxon>Roseobacteraceae</taxon>
        <taxon>Roseovarius</taxon>
    </lineage>
</organism>
<sequence length="213" mass="23141">MAIRALLLLILMTGQALAGAWPRERGHGFFSFSIEYAPEDESFFTAAFAEYGLTGRITAGVDLGFSDDTLYKAVAFGRVSLSDAAADWKTAFELGIGVTEDNAVLRPGLSFGRGFNLAERSGWLSIESLAIYEIENNNVEFSTDVTVGLNMTDALKLLVQVQSGDHPMDPDYINLAPSVVFEASPGLHLELGMKAGLKEEGDYAVKLGLWHHF</sequence>
<evidence type="ECO:0000313" key="2">
    <source>
        <dbReference type="EMBL" id="QGX97815.1"/>
    </source>
</evidence>